<organism evidence="1 2">
    <name type="scientific">Leptospira ellisii</name>
    <dbReference type="NCBI Taxonomy" id="2023197"/>
    <lineage>
        <taxon>Bacteria</taxon>
        <taxon>Pseudomonadati</taxon>
        <taxon>Spirochaetota</taxon>
        <taxon>Spirochaetia</taxon>
        <taxon>Leptospirales</taxon>
        <taxon>Leptospiraceae</taxon>
        <taxon>Leptospira</taxon>
    </lineage>
</organism>
<proteinExistence type="predicted"/>
<evidence type="ECO:0000313" key="1">
    <source>
        <dbReference type="EMBL" id="MDV6235035.1"/>
    </source>
</evidence>
<keyword evidence="2" id="KW-1185">Reference proteome</keyword>
<dbReference type="RefSeq" id="WP_317572157.1">
    <property type="nucleotide sequence ID" value="NZ_NPEF02000004.1"/>
</dbReference>
<evidence type="ECO:0000313" key="2">
    <source>
        <dbReference type="Proteomes" id="UP000232122"/>
    </source>
</evidence>
<sequence>MFRNNFRKLQVRWERIWNVNLRPIFQSKRALWKRKRKSLFQEEFRIETIVQPQRIGKVIQDAAHLHKGKLPANFETSLRLQTEMESFAGGKKKLNVAEILSPPFPQNIRYLFWKRIRHFLWTWEELPWKRWFTRSKPETETSPSSFSLASPKPYRIYLHSFCTGEERMPFADWKEILPSAWIPQGPPGKITIRWIAAKAVSFSKQEVYEESYSPPLAFCDLYTSGYWRETSEKSVNLQRPQFYYLGTVLPEGLDRKGLPDWLSERIVLGETFRWSSSPNEQKIKLFGRELNWKIESEWDGPFSSDFFETGQNRFRLHIPSSDRKAFFASRTIYTYHPSRLASRIFENFLEL</sequence>
<dbReference type="AlphaFoldDB" id="A0AAE4QM05"/>
<protein>
    <submittedName>
        <fullName evidence="1">Uncharacterized protein</fullName>
    </submittedName>
</protein>
<reference evidence="1 2" key="1">
    <citation type="journal article" date="2018" name="Microb. Genom.">
        <title>Deciphering the unexplored Leptospira diversity from soils uncovers genomic evolution to virulence.</title>
        <authorList>
            <person name="Thibeaux R."/>
            <person name="Iraola G."/>
            <person name="Ferres I."/>
            <person name="Bierque E."/>
            <person name="Girault D."/>
            <person name="Soupe-Gilbert M.E."/>
            <person name="Picardeau M."/>
            <person name="Goarant C."/>
        </authorList>
    </citation>
    <scope>NUCLEOTIDE SEQUENCE [LARGE SCALE GENOMIC DNA]</scope>
    <source>
        <strain evidence="1 2">ATI7-C-A5</strain>
    </source>
</reference>
<dbReference type="Proteomes" id="UP000232122">
    <property type="component" value="Unassembled WGS sequence"/>
</dbReference>
<comment type="caution">
    <text evidence="1">The sequence shown here is derived from an EMBL/GenBank/DDBJ whole genome shotgun (WGS) entry which is preliminary data.</text>
</comment>
<accession>A0AAE4QM05</accession>
<name>A0AAE4QM05_9LEPT</name>
<gene>
    <name evidence="1" type="ORF">CH379_005255</name>
</gene>
<dbReference type="EMBL" id="NPEF02000004">
    <property type="protein sequence ID" value="MDV6235035.1"/>
    <property type="molecule type" value="Genomic_DNA"/>
</dbReference>